<keyword evidence="2" id="KW-1185">Reference proteome</keyword>
<accession>A0A9W8E5Z9</accession>
<evidence type="ECO:0000313" key="2">
    <source>
        <dbReference type="Proteomes" id="UP001150925"/>
    </source>
</evidence>
<dbReference type="AlphaFoldDB" id="A0A9W8E5Z9"/>
<gene>
    <name evidence="1" type="ORF">IWQ62_004613</name>
</gene>
<name>A0A9W8E5Z9_9FUNG</name>
<comment type="caution">
    <text evidence="1">The sequence shown here is derived from an EMBL/GenBank/DDBJ whole genome shotgun (WGS) entry which is preliminary data.</text>
</comment>
<dbReference type="EMBL" id="JANBPY010001590">
    <property type="protein sequence ID" value="KAJ1959432.1"/>
    <property type="molecule type" value="Genomic_DNA"/>
</dbReference>
<proteinExistence type="predicted"/>
<organism evidence="1 2">
    <name type="scientific">Dispira parvispora</name>
    <dbReference type="NCBI Taxonomy" id="1520584"/>
    <lineage>
        <taxon>Eukaryota</taxon>
        <taxon>Fungi</taxon>
        <taxon>Fungi incertae sedis</taxon>
        <taxon>Zoopagomycota</taxon>
        <taxon>Kickxellomycotina</taxon>
        <taxon>Dimargaritomycetes</taxon>
        <taxon>Dimargaritales</taxon>
        <taxon>Dimargaritaceae</taxon>
        <taxon>Dispira</taxon>
    </lineage>
</organism>
<sequence length="749" mass="84403">MRSQAQLTQQRFFTLYIRLVDAKQHPWLHHQLQLRLQVLDRFQSKSELTTLDVEELASAAQKDRTVSSAPVEGSVLPLTWVNVRHVLEPCCVRLASLDWLNDLMEVVAGLAPLSLADDSEHTPSMPESDEVASLQSKLPLWLVEHWLREAEDTIVALFDGIQPWIFEMLPSDLLSLAHEAVTFDQPELTVAERCALLKVIENTVAEKGHPLEPFTLVMAYGQFLDQLARLRDPFTMGKLPGDILSQWACYYDRDLDDYVTLLLTMAQQEDFTYLVCQTSLALQSQYLALCPGDQPSACDLLVRVYSGDVDQSITTWTIEKLTEQLTLILGPTELVGTNFGDDRLETCLADYQSYWVETLRGWLADDRLSCQQQLVVMQALRKIPGAIHSQDRELALFNMRLLIQAHWDQVVTHAEVATMTGCVKMCQRLIQLTGEQGKSEILGQQVGALFTVLRTGSDSVNDDDENETVEQKVPSSAKGLDAAWIKCWAAYFTLLVSHRLYECLALHWLWFSNRYQVDSATEWQLLTTPFGEEPEPSGTALILGLLARCTDNFQRGLTQLGSQWHVLDLGHRDLAVYILCIRQHCHRLFASDFRWSKAEFVNTVLSQFSRIPPATFLGGRSLSHLGDNAPTPAAEMVFAKPVRDSVDHWALYSALVTLSSAQPQLTQVWEDLLHGYLQLPPLLRTQQLPLSKLHQGLVSTLQSRYLPILQQVTLEACQDGLTQSICPTLITFKCALVIFTLAMESQNSP</sequence>
<evidence type="ECO:0000313" key="1">
    <source>
        <dbReference type="EMBL" id="KAJ1959432.1"/>
    </source>
</evidence>
<dbReference type="OrthoDB" id="10427212at2759"/>
<dbReference type="Proteomes" id="UP001150925">
    <property type="component" value="Unassembled WGS sequence"/>
</dbReference>
<protein>
    <submittedName>
        <fullName evidence="1">Uncharacterized protein</fullName>
    </submittedName>
</protein>
<reference evidence="1" key="1">
    <citation type="submission" date="2022-07" db="EMBL/GenBank/DDBJ databases">
        <title>Phylogenomic reconstructions and comparative analyses of Kickxellomycotina fungi.</title>
        <authorList>
            <person name="Reynolds N.K."/>
            <person name="Stajich J.E."/>
            <person name="Barry K."/>
            <person name="Grigoriev I.V."/>
            <person name="Crous P."/>
            <person name="Smith M.E."/>
        </authorList>
    </citation>
    <scope>NUCLEOTIDE SEQUENCE</scope>
    <source>
        <strain evidence="1">RSA 1196</strain>
    </source>
</reference>